<evidence type="ECO:0000256" key="13">
    <source>
        <dbReference type="ARBA" id="ARBA00042119"/>
    </source>
</evidence>
<dbReference type="EMBL" id="AZBU02000002">
    <property type="protein sequence ID" value="TKR92436.1"/>
    <property type="molecule type" value="Genomic_DNA"/>
</dbReference>
<dbReference type="GO" id="GO:0008254">
    <property type="term" value="F:3'-nucleotidase activity"/>
    <property type="evidence" value="ECO:0007669"/>
    <property type="project" value="TreeGrafter"/>
</dbReference>
<evidence type="ECO:0000256" key="7">
    <source>
        <dbReference type="ARBA" id="ARBA00022692"/>
    </source>
</evidence>
<feature type="binding site" evidence="15">
    <location>
        <position position="158"/>
    </location>
    <ligand>
        <name>Mg(2+)</name>
        <dbReference type="ChEBI" id="CHEBI:18420"/>
        <label>1</label>
        <note>catalytic</note>
    </ligand>
</feature>
<dbReference type="Gene3D" id="3.30.540.10">
    <property type="entry name" value="Fructose-1,6-Bisphosphatase, subunit A, domain 1"/>
    <property type="match status" value="1"/>
</dbReference>
<comment type="catalytic activity">
    <reaction evidence="1">
        <text>a myo-inositol phosphate + H2O = myo-inositol + phosphate</text>
        <dbReference type="Rhea" id="RHEA:24056"/>
        <dbReference type="ChEBI" id="CHEBI:15377"/>
        <dbReference type="ChEBI" id="CHEBI:17268"/>
        <dbReference type="ChEBI" id="CHEBI:43474"/>
        <dbReference type="ChEBI" id="CHEBI:84139"/>
        <dbReference type="EC" id="3.1.3.25"/>
    </reaction>
</comment>
<dbReference type="Proteomes" id="UP000298663">
    <property type="component" value="Unassembled WGS sequence"/>
</dbReference>
<protein>
    <recommendedName>
        <fullName evidence="6">inositol-phosphate phosphatase</fullName>
        <ecNumber evidence="6">3.1.3.25</ecNumber>
    </recommendedName>
    <alternativeName>
        <fullName evidence="14">Inositol-1(or 4)-monophosphatase 3</fullName>
    </alternativeName>
    <alternativeName>
        <fullName evidence="13">Myo-inositol monophosphatase A3</fullName>
    </alternativeName>
</protein>
<dbReference type="GO" id="GO:0046872">
    <property type="term" value="F:metal ion binding"/>
    <property type="evidence" value="ECO:0007669"/>
    <property type="project" value="UniProtKB-KW"/>
</dbReference>
<evidence type="ECO:0000256" key="2">
    <source>
        <dbReference type="ARBA" id="ARBA00001946"/>
    </source>
</evidence>
<evidence type="ECO:0000256" key="3">
    <source>
        <dbReference type="ARBA" id="ARBA00004167"/>
    </source>
</evidence>
<dbReference type="InterPro" id="IPR020550">
    <property type="entry name" value="Inositol_monophosphatase_CS"/>
</dbReference>
<evidence type="ECO:0000256" key="4">
    <source>
        <dbReference type="ARBA" id="ARBA00005152"/>
    </source>
</evidence>
<evidence type="ECO:0000256" key="5">
    <source>
        <dbReference type="ARBA" id="ARBA00009759"/>
    </source>
</evidence>
<evidence type="ECO:0000256" key="6">
    <source>
        <dbReference type="ARBA" id="ARBA00013106"/>
    </source>
</evidence>
<dbReference type="OrthoDB" id="74460at2759"/>
<accession>A0A4U5P893</accession>
<evidence type="ECO:0000256" key="16">
    <source>
        <dbReference type="SAM" id="Phobius"/>
    </source>
</evidence>
<reference evidence="17 18" key="2">
    <citation type="journal article" date="2019" name="G3 (Bethesda)">
        <title>Hybrid Assembly of the Genome of the Entomopathogenic Nematode Steinernema carpocapsae Identifies the X-Chromosome.</title>
        <authorList>
            <person name="Serra L."/>
            <person name="Macchietto M."/>
            <person name="Macias-Munoz A."/>
            <person name="McGill C.J."/>
            <person name="Rodriguez I.M."/>
            <person name="Rodriguez B."/>
            <person name="Murad R."/>
            <person name="Mortazavi A."/>
        </authorList>
    </citation>
    <scope>NUCLEOTIDE SEQUENCE [LARGE SCALE GENOMIC DNA]</scope>
    <source>
        <strain evidence="17 18">ALL</strain>
    </source>
</reference>
<dbReference type="FunFam" id="3.30.540.10:FF:000012">
    <property type="entry name" value="Blast:Putative inositol monophosphatase 3"/>
    <property type="match status" value="1"/>
</dbReference>
<dbReference type="AlphaFoldDB" id="A0A4U5P893"/>
<dbReference type="SUPFAM" id="SSF56655">
    <property type="entry name" value="Carbohydrate phosphatase"/>
    <property type="match status" value="1"/>
</dbReference>
<comment type="pathway">
    <text evidence="4">Polyol metabolism; myo-inositol biosynthesis; myo-inositol from D-glucose 6-phosphate: step 2/2.</text>
</comment>
<dbReference type="PROSITE" id="PS00630">
    <property type="entry name" value="IMP_2"/>
    <property type="match status" value="1"/>
</dbReference>
<dbReference type="GO" id="GO:0046854">
    <property type="term" value="P:phosphatidylinositol phosphate biosynthetic process"/>
    <property type="evidence" value="ECO:0007669"/>
    <property type="project" value="InterPro"/>
</dbReference>
<feature type="transmembrane region" description="Helical" evidence="16">
    <location>
        <begin position="7"/>
        <end position="27"/>
    </location>
</feature>
<gene>
    <name evidence="17" type="ORF">L596_007089</name>
</gene>
<organism evidence="17 18">
    <name type="scientific">Steinernema carpocapsae</name>
    <name type="common">Entomopathogenic nematode</name>
    <dbReference type="NCBI Taxonomy" id="34508"/>
    <lineage>
        <taxon>Eukaryota</taxon>
        <taxon>Metazoa</taxon>
        <taxon>Ecdysozoa</taxon>
        <taxon>Nematoda</taxon>
        <taxon>Chromadorea</taxon>
        <taxon>Rhabditida</taxon>
        <taxon>Tylenchina</taxon>
        <taxon>Panagrolaimomorpha</taxon>
        <taxon>Strongyloidoidea</taxon>
        <taxon>Steinernematidae</taxon>
        <taxon>Steinernema</taxon>
    </lineage>
</organism>
<keyword evidence="11 16" id="KW-1133">Transmembrane helix</keyword>
<keyword evidence="12 16" id="KW-0472">Membrane</keyword>
<evidence type="ECO:0000313" key="17">
    <source>
        <dbReference type="EMBL" id="TKR92436.1"/>
    </source>
</evidence>
<comment type="similarity">
    <text evidence="5">Belongs to the inositol monophosphatase superfamily.</text>
</comment>
<keyword evidence="9" id="KW-0378">Hydrolase</keyword>
<dbReference type="PANTHER" id="PTHR43028">
    <property type="entry name" value="3'(2'),5'-BISPHOSPHATE NUCLEOTIDASE 1"/>
    <property type="match status" value="1"/>
</dbReference>
<feature type="binding site" evidence="15">
    <location>
        <position position="282"/>
    </location>
    <ligand>
        <name>Mg(2+)</name>
        <dbReference type="ChEBI" id="CHEBI:18420"/>
        <label>1</label>
        <note>catalytic</note>
    </ligand>
</feature>
<keyword evidence="8 15" id="KW-0479">Metal-binding</keyword>
<proteinExistence type="inferred from homology"/>
<dbReference type="PRINTS" id="PR00377">
    <property type="entry name" value="IMPHPHTASES"/>
</dbReference>
<dbReference type="InterPro" id="IPR000760">
    <property type="entry name" value="Inositol_monophosphatase-like"/>
</dbReference>
<dbReference type="Pfam" id="PF00459">
    <property type="entry name" value="Inositol_P"/>
    <property type="match status" value="1"/>
</dbReference>
<feature type="binding site" evidence="15">
    <location>
        <position position="161"/>
    </location>
    <ligand>
        <name>Mg(2+)</name>
        <dbReference type="ChEBI" id="CHEBI:18420"/>
        <label>1</label>
        <note>catalytic</note>
    </ligand>
</feature>
<keyword evidence="18" id="KW-1185">Reference proteome</keyword>
<evidence type="ECO:0000256" key="1">
    <source>
        <dbReference type="ARBA" id="ARBA00001033"/>
    </source>
</evidence>
<dbReference type="InterPro" id="IPR050725">
    <property type="entry name" value="CysQ/Inositol_MonoPase"/>
</dbReference>
<dbReference type="GO" id="GO:0012505">
    <property type="term" value="C:endomembrane system"/>
    <property type="evidence" value="ECO:0007669"/>
    <property type="project" value="TreeGrafter"/>
</dbReference>
<dbReference type="GO" id="GO:0005737">
    <property type="term" value="C:cytoplasm"/>
    <property type="evidence" value="ECO:0007669"/>
    <property type="project" value="UniProtKB-ARBA"/>
</dbReference>
<dbReference type="EC" id="3.1.3.25" evidence="6"/>
<evidence type="ECO:0000256" key="12">
    <source>
        <dbReference type="ARBA" id="ARBA00023136"/>
    </source>
</evidence>
<name>A0A4U5P893_STECR</name>
<feature type="binding site" evidence="15">
    <location>
        <position position="160"/>
    </location>
    <ligand>
        <name>Mg(2+)</name>
        <dbReference type="ChEBI" id="CHEBI:18420"/>
        <label>1</label>
        <note>catalytic</note>
    </ligand>
</feature>
<keyword evidence="10 15" id="KW-0460">Magnesium</keyword>
<comment type="cofactor">
    <cofactor evidence="2 15">
        <name>Mg(2+)</name>
        <dbReference type="ChEBI" id="CHEBI:18420"/>
    </cofactor>
</comment>
<keyword evidence="7 16" id="KW-0812">Transmembrane</keyword>
<evidence type="ECO:0000313" key="18">
    <source>
        <dbReference type="Proteomes" id="UP000298663"/>
    </source>
</evidence>
<dbReference type="PANTHER" id="PTHR43028:SF4">
    <property type="entry name" value="INOSITOL MONOPHOSPHATASE 3"/>
    <property type="match status" value="1"/>
</dbReference>
<evidence type="ECO:0000256" key="9">
    <source>
        <dbReference type="ARBA" id="ARBA00022801"/>
    </source>
</evidence>
<comment type="caution">
    <text evidence="17">The sequence shown here is derived from an EMBL/GenBank/DDBJ whole genome shotgun (WGS) entry which is preliminary data.</text>
</comment>
<evidence type="ECO:0000256" key="8">
    <source>
        <dbReference type="ARBA" id="ARBA00022723"/>
    </source>
</evidence>
<evidence type="ECO:0000256" key="11">
    <source>
        <dbReference type="ARBA" id="ARBA00022989"/>
    </source>
</evidence>
<dbReference type="STRING" id="34508.A0A4U5P893"/>
<comment type="subcellular location">
    <subcellularLocation>
        <location evidence="3">Membrane</location>
        <topology evidence="3">Single-pass membrane protein</topology>
    </subcellularLocation>
</comment>
<evidence type="ECO:0000256" key="15">
    <source>
        <dbReference type="PIRSR" id="PIRSR600760-2"/>
    </source>
</evidence>
<feature type="binding site" evidence="15">
    <location>
        <position position="111"/>
    </location>
    <ligand>
        <name>Mg(2+)</name>
        <dbReference type="ChEBI" id="CHEBI:18420"/>
        <label>1</label>
        <note>catalytic</note>
    </ligand>
</feature>
<reference evidence="17 18" key="1">
    <citation type="journal article" date="2015" name="Genome Biol.">
        <title>Comparative genomics of Steinernema reveals deeply conserved gene regulatory networks.</title>
        <authorList>
            <person name="Dillman A.R."/>
            <person name="Macchietto M."/>
            <person name="Porter C.F."/>
            <person name="Rogers A."/>
            <person name="Williams B."/>
            <person name="Antoshechkin I."/>
            <person name="Lee M.M."/>
            <person name="Goodwin Z."/>
            <person name="Lu X."/>
            <person name="Lewis E.E."/>
            <person name="Goodrich-Blair H."/>
            <person name="Stock S.P."/>
            <person name="Adams B.J."/>
            <person name="Sternberg P.W."/>
            <person name="Mortazavi A."/>
        </authorList>
    </citation>
    <scope>NUCLEOTIDE SEQUENCE [LARGE SCALE GENOMIC DNA]</scope>
    <source>
        <strain evidence="17 18">ALL</strain>
    </source>
</reference>
<evidence type="ECO:0000256" key="10">
    <source>
        <dbReference type="ARBA" id="ARBA00022842"/>
    </source>
</evidence>
<evidence type="ECO:0000256" key="14">
    <source>
        <dbReference type="ARBA" id="ARBA00042949"/>
    </source>
</evidence>
<sequence length="342" mass="38171">MQVNVNYKNTLTFLIGLAFFYLGYLLWRVEDPFPEIDVQLKDIISYAVLAVEMGGHAVAVVHNDSRNSLNIQEKGETDEGKAELLTQADLISNHLILNILQRFPAIRVISEEKSGQISEAEAERYRTDRYSLWSSVREVVDQMPSKRMPLSRLAFWVDPLDATQEFTEGLLEYVTVMTCVTLDGKPIFGAIYRPFQNETVFGLVGWGAVKADGQVIKYDTSPANKKIVVSRSHAGKVEELAKIAFPGEYVVEPTGGSGYKSLRLANHSAELYMHTTKIKKWDTCAGDAIIRSLGGSMLDLDGRPIDYSPDLDVVNKRGLIAAISNPYSYYVKVKDHLKSIGL</sequence>
<dbReference type="GO" id="GO:0052834">
    <property type="term" value="F:inositol monophosphate phosphatase activity"/>
    <property type="evidence" value="ECO:0007669"/>
    <property type="project" value="UniProtKB-EC"/>
</dbReference>
<dbReference type="Gene3D" id="3.40.190.80">
    <property type="match status" value="1"/>
</dbReference>
<dbReference type="GO" id="GO:0016020">
    <property type="term" value="C:membrane"/>
    <property type="evidence" value="ECO:0007669"/>
    <property type="project" value="UniProtKB-SubCell"/>
</dbReference>